<proteinExistence type="predicted"/>
<feature type="compositionally biased region" description="Basic and acidic residues" evidence="1">
    <location>
        <begin position="202"/>
        <end position="216"/>
    </location>
</feature>
<feature type="region of interest" description="Disordered" evidence="1">
    <location>
        <begin position="264"/>
        <end position="297"/>
    </location>
</feature>
<feature type="compositionally biased region" description="Basic and acidic residues" evidence="1">
    <location>
        <begin position="505"/>
        <end position="518"/>
    </location>
</feature>
<dbReference type="AlphaFoldDB" id="A0AAE1AQV3"/>
<feature type="region of interest" description="Disordered" evidence="1">
    <location>
        <begin position="715"/>
        <end position="751"/>
    </location>
</feature>
<feature type="compositionally biased region" description="Polar residues" evidence="1">
    <location>
        <begin position="818"/>
        <end position="830"/>
    </location>
</feature>
<protein>
    <submittedName>
        <fullName evidence="2">Uncharacterized protein</fullName>
    </submittedName>
</protein>
<evidence type="ECO:0000256" key="1">
    <source>
        <dbReference type="SAM" id="MobiDB-lite"/>
    </source>
</evidence>
<organism evidence="2 3">
    <name type="scientific">Elysia crispata</name>
    <name type="common">lettuce slug</name>
    <dbReference type="NCBI Taxonomy" id="231223"/>
    <lineage>
        <taxon>Eukaryota</taxon>
        <taxon>Metazoa</taxon>
        <taxon>Spiralia</taxon>
        <taxon>Lophotrochozoa</taxon>
        <taxon>Mollusca</taxon>
        <taxon>Gastropoda</taxon>
        <taxon>Heterobranchia</taxon>
        <taxon>Euthyneura</taxon>
        <taxon>Panpulmonata</taxon>
        <taxon>Sacoglossa</taxon>
        <taxon>Placobranchoidea</taxon>
        <taxon>Plakobranchidae</taxon>
        <taxon>Elysia</taxon>
    </lineage>
</organism>
<feature type="region of interest" description="Disordered" evidence="1">
    <location>
        <begin position="799"/>
        <end position="836"/>
    </location>
</feature>
<feature type="region of interest" description="Disordered" evidence="1">
    <location>
        <begin position="92"/>
        <end position="159"/>
    </location>
</feature>
<evidence type="ECO:0000313" key="2">
    <source>
        <dbReference type="EMBL" id="KAK3792350.1"/>
    </source>
</evidence>
<feature type="region of interest" description="Disordered" evidence="1">
    <location>
        <begin position="478"/>
        <end position="691"/>
    </location>
</feature>
<feature type="compositionally biased region" description="Basic and acidic residues" evidence="1">
    <location>
        <begin position="264"/>
        <end position="288"/>
    </location>
</feature>
<evidence type="ECO:0000313" key="3">
    <source>
        <dbReference type="Proteomes" id="UP001283361"/>
    </source>
</evidence>
<feature type="compositionally biased region" description="Low complexity" evidence="1">
    <location>
        <begin position="478"/>
        <end position="499"/>
    </location>
</feature>
<feature type="region of interest" description="Disordered" evidence="1">
    <location>
        <begin position="312"/>
        <end position="333"/>
    </location>
</feature>
<feature type="compositionally biased region" description="Basic and acidic residues" evidence="1">
    <location>
        <begin position="799"/>
        <end position="809"/>
    </location>
</feature>
<reference evidence="2" key="1">
    <citation type="journal article" date="2023" name="G3 (Bethesda)">
        <title>A reference genome for the long-term kleptoplast-retaining sea slug Elysia crispata morphotype clarki.</title>
        <authorList>
            <person name="Eastman K.E."/>
            <person name="Pendleton A.L."/>
            <person name="Shaikh M.A."/>
            <person name="Suttiyut T."/>
            <person name="Ogas R."/>
            <person name="Tomko P."/>
            <person name="Gavelis G."/>
            <person name="Widhalm J.R."/>
            <person name="Wisecaver J.H."/>
        </authorList>
    </citation>
    <scope>NUCLEOTIDE SEQUENCE</scope>
    <source>
        <strain evidence="2">ECLA1</strain>
    </source>
</reference>
<feature type="region of interest" description="Disordered" evidence="1">
    <location>
        <begin position="194"/>
        <end position="233"/>
    </location>
</feature>
<sequence length="940" mass="106319">MQYRAPLLFQVLHKRQELMTMTSRLTANQKMRFDREMLSSGVTVSSRETTRHRNAAEQTLLEQKLHDLDLQRRRSIQAIKSEQKKSVLKFLKTQENNGPRCGKSPSLPGKKNPRKSVQASRPVWTRCPVDCPPAPDTSSNQSSKAQNKTSTKNSSSTKVQEVTASIYDAYFSYTPSFLLEEYRKEEALAKAQFKTCSTEPSTENHSDELQEERSKNLTDIPDATSDQEFVPSRRRANSLQIFSERFPTDPTVLFSKVNPSDRITLDRCTDPQEPSLERRHQPVQDATRDSLSSKAQTKTVGHEFFNDVTNREKSRTDPLVTEPHAESTSTFNEESIAHDYSEAEYGSNGKVSEFSTLLPSDDTDMRIYRERNSHTICNAGSQSTKLISDRQVLETKSSPKKLSQNIPPASKSSLVSDWMKNPRDIHWAQPRRISICTDKLPYNNVGKCLEESSQAQWEELGSFMAEVRRKLYQESRINNSCSSSSNNYNNNSNNNNNSNDIEDDGDKKEHSSPNRSMKESSSIIEMKESPLLTRGGNVGFGGRKNSFESCSRTSSIDYSSTDKNMVHSDKFNSDTQCTQSRHKSMQEDDEKMCIQDSSRKNSILDATGSNSTKNMSRKSSIQDTSRKSSIQDTSRKNSIQNKSRKNSIQDTSRKNSIQNISRRKSTKDMSRESSFDGNHSKNSIEDISRRNSNHYPYETHYARKHSILGLRRKGKFENDSSESDTDGYKTSNTKEKNKIAENENIDIDHTLDKNSNQENLVLHAEAGSGLLRDRKLFKKVLLEASARQLASCLNKLAEEKGNDATDEQRPTFTPRLTPRSSIDDNQSQPAESEINRPRDVFFHALPVNIPTRRPSAKGNFFLIANALKSGQPLGKPNFRPGRQCRRSISNIPSDHPCALADYESRTTSVKRLAGAHEMLQNSALCMVEKDSDIKNFGVFA</sequence>
<feature type="compositionally biased region" description="Basic and acidic residues" evidence="1">
    <location>
        <begin position="732"/>
        <end position="751"/>
    </location>
</feature>
<keyword evidence="3" id="KW-1185">Reference proteome</keyword>
<feature type="compositionally biased region" description="Low complexity" evidence="1">
    <location>
        <begin position="141"/>
        <end position="158"/>
    </location>
</feature>
<dbReference type="Proteomes" id="UP001283361">
    <property type="component" value="Unassembled WGS sequence"/>
</dbReference>
<feature type="compositionally biased region" description="Polar residues" evidence="1">
    <location>
        <begin position="607"/>
        <end position="660"/>
    </location>
</feature>
<accession>A0AAE1AQV3</accession>
<dbReference type="EMBL" id="JAWDGP010001377">
    <property type="protein sequence ID" value="KAK3792350.1"/>
    <property type="molecule type" value="Genomic_DNA"/>
</dbReference>
<name>A0AAE1AQV3_9GAST</name>
<feature type="compositionally biased region" description="Basic and acidic residues" evidence="1">
    <location>
        <begin position="666"/>
        <end position="689"/>
    </location>
</feature>
<feature type="compositionally biased region" description="Polar residues" evidence="1">
    <location>
        <begin position="547"/>
        <end position="563"/>
    </location>
</feature>
<gene>
    <name evidence="2" type="ORF">RRG08_045895</name>
</gene>
<comment type="caution">
    <text evidence="2">The sequence shown here is derived from an EMBL/GenBank/DDBJ whole genome shotgun (WGS) entry which is preliminary data.</text>
</comment>